<accession>A0ABQ8THL5</accession>
<evidence type="ECO:0000256" key="6">
    <source>
        <dbReference type="ARBA" id="ARBA00022989"/>
    </source>
</evidence>
<dbReference type="EMBL" id="JAJSOF020000009">
    <property type="protein sequence ID" value="KAJ4445919.1"/>
    <property type="molecule type" value="Genomic_DNA"/>
</dbReference>
<comment type="subcellular location">
    <subcellularLocation>
        <location evidence="1">Membrane</location>
        <topology evidence="1">Multi-pass membrane protein</topology>
    </subcellularLocation>
</comment>
<feature type="non-terminal residue" evidence="13">
    <location>
        <position position="77"/>
    </location>
</feature>
<evidence type="ECO:0000313" key="14">
    <source>
        <dbReference type="Proteomes" id="UP001148838"/>
    </source>
</evidence>
<evidence type="ECO:0000256" key="2">
    <source>
        <dbReference type="ARBA" id="ARBA00007193"/>
    </source>
</evidence>
<comment type="similarity">
    <text evidence="2 12">Belongs to the amiloride-sensitive sodium channel (TC 1.A.6) family.</text>
</comment>
<evidence type="ECO:0000256" key="5">
    <source>
        <dbReference type="ARBA" id="ARBA00022692"/>
    </source>
</evidence>
<dbReference type="Proteomes" id="UP001148838">
    <property type="component" value="Unassembled WGS sequence"/>
</dbReference>
<keyword evidence="7" id="KW-0915">Sodium</keyword>
<keyword evidence="6" id="KW-1133">Transmembrane helix</keyword>
<evidence type="ECO:0000313" key="13">
    <source>
        <dbReference type="EMBL" id="KAJ4445919.1"/>
    </source>
</evidence>
<evidence type="ECO:0000256" key="1">
    <source>
        <dbReference type="ARBA" id="ARBA00004141"/>
    </source>
</evidence>
<evidence type="ECO:0000256" key="9">
    <source>
        <dbReference type="ARBA" id="ARBA00023136"/>
    </source>
</evidence>
<evidence type="ECO:0000256" key="8">
    <source>
        <dbReference type="ARBA" id="ARBA00023065"/>
    </source>
</evidence>
<evidence type="ECO:0000256" key="4">
    <source>
        <dbReference type="ARBA" id="ARBA00022461"/>
    </source>
</evidence>
<evidence type="ECO:0000256" key="10">
    <source>
        <dbReference type="ARBA" id="ARBA00023201"/>
    </source>
</evidence>
<evidence type="ECO:0000256" key="12">
    <source>
        <dbReference type="RuleBase" id="RU000679"/>
    </source>
</evidence>
<keyword evidence="8 12" id="KW-0406">Ion transport</keyword>
<comment type="caution">
    <text evidence="13">The sequence shown here is derived from an EMBL/GenBank/DDBJ whole genome shotgun (WGS) entry which is preliminary data.</text>
</comment>
<keyword evidence="9" id="KW-0472">Membrane</keyword>
<protein>
    <submittedName>
        <fullName evidence="13">Uncharacterized protein</fullName>
    </submittedName>
</protein>
<evidence type="ECO:0000256" key="11">
    <source>
        <dbReference type="ARBA" id="ARBA00023303"/>
    </source>
</evidence>
<keyword evidence="11 12" id="KW-0407">Ion channel</keyword>
<sequence length="77" mass="8722">MPYKCFRIPLLHIIPRNVFCINFVSDAFAMDDDGMLECACLPACSEITYDVETSQSTFRWAEVLKAVNAWKGTNISI</sequence>
<reference evidence="13 14" key="1">
    <citation type="journal article" date="2022" name="Allergy">
        <title>Genome assembly and annotation of Periplaneta americana reveal a comprehensive cockroach allergen profile.</title>
        <authorList>
            <person name="Wang L."/>
            <person name="Xiong Q."/>
            <person name="Saelim N."/>
            <person name="Wang L."/>
            <person name="Nong W."/>
            <person name="Wan A.T."/>
            <person name="Shi M."/>
            <person name="Liu X."/>
            <person name="Cao Q."/>
            <person name="Hui J.H.L."/>
            <person name="Sookrung N."/>
            <person name="Leung T.F."/>
            <person name="Tungtrongchitr A."/>
            <person name="Tsui S.K.W."/>
        </authorList>
    </citation>
    <scope>NUCLEOTIDE SEQUENCE [LARGE SCALE GENOMIC DNA]</scope>
    <source>
        <strain evidence="13">PWHHKU_190912</strain>
    </source>
</reference>
<proteinExistence type="inferred from homology"/>
<dbReference type="InterPro" id="IPR001873">
    <property type="entry name" value="ENaC"/>
</dbReference>
<evidence type="ECO:0000256" key="3">
    <source>
        <dbReference type="ARBA" id="ARBA00022448"/>
    </source>
</evidence>
<dbReference type="Pfam" id="PF00858">
    <property type="entry name" value="ASC"/>
    <property type="match status" value="1"/>
</dbReference>
<keyword evidence="4 12" id="KW-0894">Sodium channel</keyword>
<organism evidence="13 14">
    <name type="scientific">Periplaneta americana</name>
    <name type="common">American cockroach</name>
    <name type="synonym">Blatta americana</name>
    <dbReference type="NCBI Taxonomy" id="6978"/>
    <lineage>
        <taxon>Eukaryota</taxon>
        <taxon>Metazoa</taxon>
        <taxon>Ecdysozoa</taxon>
        <taxon>Arthropoda</taxon>
        <taxon>Hexapoda</taxon>
        <taxon>Insecta</taxon>
        <taxon>Pterygota</taxon>
        <taxon>Neoptera</taxon>
        <taxon>Polyneoptera</taxon>
        <taxon>Dictyoptera</taxon>
        <taxon>Blattodea</taxon>
        <taxon>Blattoidea</taxon>
        <taxon>Blattidae</taxon>
        <taxon>Blattinae</taxon>
        <taxon>Periplaneta</taxon>
    </lineage>
</organism>
<keyword evidence="3 12" id="KW-0813">Transport</keyword>
<name>A0ABQ8THL5_PERAM</name>
<evidence type="ECO:0000256" key="7">
    <source>
        <dbReference type="ARBA" id="ARBA00023053"/>
    </source>
</evidence>
<gene>
    <name evidence="13" type="ORF">ANN_12605</name>
</gene>
<keyword evidence="10 12" id="KW-0739">Sodium transport</keyword>
<keyword evidence="14" id="KW-1185">Reference proteome</keyword>
<keyword evidence="5 12" id="KW-0812">Transmembrane</keyword>